<organism evidence="4 5">
    <name type="scientific">Brevifollis gellanilyticus</name>
    <dbReference type="NCBI Taxonomy" id="748831"/>
    <lineage>
        <taxon>Bacteria</taxon>
        <taxon>Pseudomonadati</taxon>
        <taxon>Verrucomicrobiota</taxon>
        <taxon>Verrucomicrobiia</taxon>
        <taxon>Verrucomicrobiales</taxon>
        <taxon>Verrucomicrobiaceae</taxon>
    </lineage>
</organism>
<dbReference type="GO" id="GO:0006352">
    <property type="term" value="P:DNA-templated transcription initiation"/>
    <property type="evidence" value="ECO:0007669"/>
    <property type="project" value="InterPro"/>
</dbReference>
<dbReference type="SUPFAM" id="SSF88946">
    <property type="entry name" value="Sigma2 domain of RNA polymerase sigma factors"/>
    <property type="match status" value="1"/>
</dbReference>
<dbReference type="Gene3D" id="1.10.1740.10">
    <property type="match status" value="1"/>
</dbReference>
<reference evidence="4 5" key="1">
    <citation type="submission" date="2019-07" db="EMBL/GenBank/DDBJ databases">
        <title>Whole genome shotgun sequence of Brevifollis gellanilyticus NBRC 108608.</title>
        <authorList>
            <person name="Hosoyama A."/>
            <person name="Uohara A."/>
            <person name="Ohji S."/>
            <person name="Ichikawa N."/>
        </authorList>
    </citation>
    <scope>NUCLEOTIDE SEQUENCE [LARGE SCALE GENOMIC DNA]</scope>
    <source>
        <strain evidence="4 5">NBRC 108608</strain>
    </source>
</reference>
<name>A0A512MHR7_9BACT</name>
<dbReference type="AlphaFoldDB" id="A0A512MHR7"/>
<keyword evidence="1" id="KW-0805">Transcription regulation</keyword>
<dbReference type="InterPro" id="IPR039425">
    <property type="entry name" value="RNA_pol_sigma-70-like"/>
</dbReference>
<keyword evidence="3" id="KW-0804">Transcription</keyword>
<dbReference type="Proteomes" id="UP000321577">
    <property type="component" value="Unassembled WGS sequence"/>
</dbReference>
<dbReference type="OrthoDB" id="270411at2"/>
<keyword evidence="5" id="KW-1185">Reference proteome</keyword>
<evidence type="ECO:0000256" key="1">
    <source>
        <dbReference type="ARBA" id="ARBA00023015"/>
    </source>
</evidence>
<comment type="caution">
    <text evidence="4">The sequence shown here is derived from an EMBL/GenBank/DDBJ whole genome shotgun (WGS) entry which is preliminary data.</text>
</comment>
<proteinExistence type="predicted"/>
<gene>
    <name evidence="4" type="ORF">BGE01nite_55740</name>
</gene>
<dbReference type="EMBL" id="BKAG01000082">
    <property type="protein sequence ID" value="GEP46283.1"/>
    <property type="molecule type" value="Genomic_DNA"/>
</dbReference>
<dbReference type="PANTHER" id="PTHR43133:SF51">
    <property type="entry name" value="RNA POLYMERASE SIGMA FACTOR"/>
    <property type="match status" value="1"/>
</dbReference>
<evidence type="ECO:0000313" key="5">
    <source>
        <dbReference type="Proteomes" id="UP000321577"/>
    </source>
</evidence>
<keyword evidence="2" id="KW-0731">Sigma factor</keyword>
<dbReference type="GO" id="GO:0016987">
    <property type="term" value="F:sigma factor activity"/>
    <property type="evidence" value="ECO:0007669"/>
    <property type="project" value="UniProtKB-KW"/>
</dbReference>
<dbReference type="InterPro" id="IPR013325">
    <property type="entry name" value="RNA_pol_sigma_r2"/>
</dbReference>
<dbReference type="PANTHER" id="PTHR43133">
    <property type="entry name" value="RNA POLYMERASE ECF-TYPE SIGMA FACTO"/>
    <property type="match status" value="1"/>
</dbReference>
<accession>A0A512MHR7</accession>
<sequence length="248" mass="27609">MSDPNQNDSSIFPATRWTLVGHLKDPGESGILAKKALDHLCKSYWYPLYVYARRFGLDEDGAKDIVQDLFARLIEGNYMAQAEAAKGKLRNFLLTSLKFEIGHLRERERAAKRGGGRIPESLDLTDAEGRYVLEPESQEADPERAFERKWALQLLERTRDVLRDTYVRDGKGPLFDLLSPALSEGDRWGGHAEAAVTLGMNEGAVRVALSRLRKRYAEALRAEVASTVGDDGDVKAELAYLIGLFGPG</sequence>
<evidence type="ECO:0000256" key="2">
    <source>
        <dbReference type="ARBA" id="ARBA00023082"/>
    </source>
</evidence>
<protein>
    <submittedName>
        <fullName evidence="4">RNA polymerase subunit sigma-24</fullName>
    </submittedName>
</protein>
<dbReference type="RefSeq" id="WP_146856007.1">
    <property type="nucleotide sequence ID" value="NZ_BKAG01000082.1"/>
</dbReference>
<evidence type="ECO:0000256" key="3">
    <source>
        <dbReference type="ARBA" id="ARBA00023163"/>
    </source>
</evidence>
<evidence type="ECO:0000313" key="4">
    <source>
        <dbReference type="EMBL" id="GEP46283.1"/>
    </source>
</evidence>